<gene>
    <name evidence="1" type="ORF">SAMN04488008_107174</name>
</gene>
<accession>A0A1H7UMS1</accession>
<protein>
    <submittedName>
        <fullName evidence="1">Uncharacterized protein</fullName>
    </submittedName>
</protein>
<dbReference type="OrthoDB" id="930027at2"/>
<dbReference type="EMBL" id="FNZN01000007">
    <property type="protein sequence ID" value="SEL98382.1"/>
    <property type="molecule type" value="Genomic_DNA"/>
</dbReference>
<evidence type="ECO:0000313" key="1">
    <source>
        <dbReference type="EMBL" id="SEL98382.1"/>
    </source>
</evidence>
<organism evidence="1 2">
    <name type="scientific">Maribacter orientalis</name>
    <dbReference type="NCBI Taxonomy" id="228957"/>
    <lineage>
        <taxon>Bacteria</taxon>
        <taxon>Pseudomonadati</taxon>
        <taxon>Bacteroidota</taxon>
        <taxon>Flavobacteriia</taxon>
        <taxon>Flavobacteriales</taxon>
        <taxon>Flavobacteriaceae</taxon>
        <taxon>Maribacter</taxon>
    </lineage>
</organism>
<reference evidence="2" key="1">
    <citation type="submission" date="2016-10" db="EMBL/GenBank/DDBJ databases">
        <authorList>
            <person name="Varghese N."/>
            <person name="Submissions S."/>
        </authorList>
    </citation>
    <scope>NUCLEOTIDE SEQUENCE [LARGE SCALE GENOMIC DNA]</scope>
    <source>
        <strain evidence="2">DSM 16471</strain>
    </source>
</reference>
<proteinExistence type="predicted"/>
<dbReference type="RefSeq" id="WP_091625954.1">
    <property type="nucleotide sequence ID" value="NZ_FNZN01000007.1"/>
</dbReference>
<dbReference type="AlphaFoldDB" id="A0A1H7UMS1"/>
<name>A0A1H7UMS1_9FLAO</name>
<evidence type="ECO:0000313" key="2">
    <source>
        <dbReference type="Proteomes" id="UP000198990"/>
    </source>
</evidence>
<sequence>MGLTGFRERILKLRAEQAKSIPSRVFFNHFFSIIYCIDCNEEKYDLKKIPFYNGIKIKNEKFNIEEVRKLLWNSWSTEYAYRIGEKIDNDDYYKFSLHWNFPQAYYSVYLSMTAFHETQGIANEQHEKSIKLFGNSVKDKHYPSAISFYTSGLKDEFEYSGLPNFKGFPKENSVLSKIECLEDAELQLATFLKTTRKKNAEDKRSRLQKQNHRDFRNAKGEFRKSFKKEHWDIIFKTIPITSVFNLLYRLRIKANYRDIESFVNADIDFKSFHSSLGQLIYYLNFIHEAYIVKAIGIAEYEKILKAFPNHLNEETALKRFEENIKPLE</sequence>
<dbReference type="Proteomes" id="UP000198990">
    <property type="component" value="Unassembled WGS sequence"/>
</dbReference>
<keyword evidence="2" id="KW-1185">Reference proteome</keyword>